<dbReference type="PANTHER" id="PTHR47248:SF7">
    <property type="entry name" value="BPTI_KUNITZ INHIBITOR DOMAIN-CONTAINING PROTEIN"/>
    <property type="match status" value="1"/>
</dbReference>
<feature type="domain" description="BPTI/Kunitz inhibitor" evidence="1">
    <location>
        <begin position="34"/>
        <end position="89"/>
    </location>
</feature>
<name>A0A131YUH5_RHIAP</name>
<dbReference type="InterPro" id="IPR002223">
    <property type="entry name" value="Kunitz_BPTI"/>
</dbReference>
<dbReference type="AlphaFoldDB" id="A0A131YUH5"/>
<organism evidence="2">
    <name type="scientific">Rhipicephalus appendiculatus</name>
    <name type="common">Brown ear tick</name>
    <dbReference type="NCBI Taxonomy" id="34631"/>
    <lineage>
        <taxon>Eukaryota</taxon>
        <taxon>Metazoa</taxon>
        <taxon>Ecdysozoa</taxon>
        <taxon>Arthropoda</taxon>
        <taxon>Chelicerata</taxon>
        <taxon>Arachnida</taxon>
        <taxon>Acari</taxon>
        <taxon>Parasitiformes</taxon>
        <taxon>Ixodida</taxon>
        <taxon>Ixodoidea</taxon>
        <taxon>Ixodidae</taxon>
        <taxon>Rhipicephalinae</taxon>
        <taxon>Rhipicephalus</taxon>
        <taxon>Rhipicephalus</taxon>
    </lineage>
</organism>
<proteinExistence type="predicted"/>
<dbReference type="GO" id="GO:0004867">
    <property type="term" value="F:serine-type endopeptidase inhibitor activity"/>
    <property type="evidence" value="ECO:0007669"/>
    <property type="project" value="InterPro"/>
</dbReference>
<dbReference type="InterPro" id="IPR036880">
    <property type="entry name" value="Kunitz_BPTI_sf"/>
</dbReference>
<evidence type="ECO:0000313" key="2">
    <source>
        <dbReference type="EMBL" id="JAP82192.1"/>
    </source>
</evidence>
<dbReference type="SMART" id="SM00131">
    <property type="entry name" value="KU"/>
    <property type="match status" value="2"/>
</dbReference>
<dbReference type="PANTHER" id="PTHR47248">
    <property type="entry name" value="PROTEIN CBG06772"/>
    <property type="match status" value="1"/>
</dbReference>
<dbReference type="Gene3D" id="4.10.410.10">
    <property type="entry name" value="Pancreatic trypsin inhibitor Kunitz domain"/>
    <property type="match status" value="2"/>
</dbReference>
<sequence length="161" mass="18252">MQAARKDRMVIFVIAAILALSGVGFTKPKDRHRCDMPIEEAKASCHGGGSFEQRWGYNSSSGQCVKFWFSSCSNNINNFPNVSQCLETCNKNSQCLKKPGTTVVFPFPKSYYFDANKTECVERRTFKWTTSRNNNRFNTREECVNKCMPSTSILVTSQSRS</sequence>
<evidence type="ECO:0000259" key="1">
    <source>
        <dbReference type="PROSITE" id="PS50279"/>
    </source>
</evidence>
<protein>
    <submittedName>
        <fullName evidence="2">Pancreatic trypsin inhibitor</fullName>
    </submittedName>
</protein>
<dbReference type="Pfam" id="PF00014">
    <property type="entry name" value="Kunitz_BPTI"/>
    <property type="match status" value="2"/>
</dbReference>
<dbReference type="InterPro" id="IPR052861">
    <property type="entry name" value="BPTI/Kunitz_domain"/>
</dbReference>
<accession>A0A131YUH5</accession>
<dbReference type="EMBL" id="GEDV01006365">
    <property type="protein sequence ID" value="JAP82192.1"/>
    <property type="molecule type" value="Transcribed_RNA"/>
</dbReference>
<reference evidence="2" key="1">
    <citation type="journal article" date="2016" name="Ticks Tick Borne Dis.">
        <title>De novo assembly and annotation of the salivary gland transcriptome of Rhipicephalus appendiculatus male and female ticks during blood feeding.</title>
        <authorList>
            <person name="de Castro M.H."/>
            <person name="de Klerk D."/>
            <person name="Pienaar R."/>
            <person name="Latif A.A."/>
            <person name="Rees D.J."/>
            <person name="Mans B.J."/>
        </authorList>
    </citation>
    <scope>NUCLEOTIDE SEQUENCE</scope>
    <source>
        <tissue evidence="2">Salivary glands</tissue>
    </source>
</reference>
<dbReference type="SUPFAM" id="SSF57362">
    <property type="entry name" value="BPTI-like"/>
    <property type="match status" value="2"/>
</dbReference>
<dbReference type="PROSITE" id="PS50279">
    <property type="entry name" value="BPTI_KUNITZ_2"/>
    <property type="match status" value="1"/>
</dbReference>